<evidence type="ECO:0000313" key="3">
    <source>
        <dbReference type="EMBL" id="KAA5469623.1"/>
    </source>
</evidence>
<protein>
    <submittedName>
        <fullName evidence="2">General stress protein 30</fullName>
        <ecNumber evidence="2">2.-.-.-</ecNumber>
    </submittedName>
    <submittedName>
        <fullName evidence="3">Polysaccharide pyruvyl transferase YvfF</fullName>
    </submittedName>
</protein>
<sequence>MLFDKKIIELKSLIYKTLSPYLSSKCAFLELPYYPNVGDLLIWEGTEKFIEDHGMECVYKASRWSYKYRRLDKNITILLQGGGNFGDIWRPCQDFRLKVIRDYMDNPIIILPQSVFYEDEKVLEQDVEEMGRHKNLIICARDIGSYEILKKHFTKNRILLLPDMAFCIDLSTITKYALESFRDILVVQREDKESKYFDFSTIKFSSEKVDFRDWPCMEKRLIQTEIGFKLIGVHRRIGDFMDFAMDLYFQNFYKANLIKSGVRFVSSYKEIYTTRLHVAILCVLLSKPFVFIDNTYSKNLNFYKTWLHDLDNVNFIS</sequence>
<dbReference type="GO" id="GO:0016740">
    <property type="term" value="F:transferase activity"/>
    <property type="evidence" value="ECO:0007669"/>
    <property type="project" value="UniProtKB-KW"/>
</dbReference>
<dbReference type="InterPro" id="IPR007345">
    <property type="entry name" value="Polysacch_pyruvyl_Trfase"/>
</dbReference>
<reference evidence="3 5" key="2">
    <citation type="journal article" date="2019" name="Nat. Med.">
        <title>A library of human gut bacterial isolates paired with longitudinal multiomics data enables mechanistic microbiome research.</title>
        <authorList>
            <person name="Poyet M."/>
            <person name="Groussin M."/>
            <person name="Gibbons S.M."/>
            <person name="Avila-Pacheco J."/>
            <person name="Jiang X."/>
            <person name="Kearney S.M."/>
            <person name="Perrotta A.R."/>
            <person name="Berdy B."/>
            <person name="Zhao S."/>
            <person name="Lieberman T.D."/>
            <person name="Swanson P.K."/>
            <person name="Smith M."/>
            <person name="Roesemann S."/>
            <person name="Alexander J.E."/>
            <person name="Rich S.A."/>
            <person name="Livny J."/>
            <person name="Vlamakis H."/>
            <person name="Clish C."/>
            <person name="Bullock K."/>
            <person name="Deik A."/>
            <person name="Scott J."/>
            <person name="Pierce K.A."/>
            <person name="Xavier R.J."/>
            <person name="Alm E.J."/>
        </authorList>
    </citation>
    <scope>NUCLEOTIDE SEQUENCE [LARGE SCALE GENOMIC DNA]</scope>
    <source>
        <strain evidence="3 5">BIOML-A25</strain>
    </source>
</reference>
<gene>
    <name evidence="2" type="primary">yxaB</name>
    <name evidence="2" type="ORF">ERS852558_04213</name>
    <name evidence="3" type="ORF">F2Y39_22680</name>
</gene>
<dbReference type="EC" id="2.-.-.-" evidence="2"/>
<feature type="domain" description="Polysaccharide pyruvyl transferase" evidence="1">
    <location>
        <begin position="36"/>
        <end position="294"/>
    </location>
</feature>
<dbReference type="AlphaFoldDB" id="A0A174X8N6"/>
<evidence type="ECO:0000259" key="1">
    <source>
        <dbReference type="Pfam" id="PF04230"/>
    </source>
</evidence>
<organism evidence="2 4">
    <name type="scientific">Bacteroides caccae</name>
    <dbReference type="NCBI Taxonomy" id="47678"/>
    <lineage>
        <taxon>Bacteria</taxon>
        <taxon>Pseudomonadati</taxon>
        <taxon>Bacteroidota</taxon>
        <taxon>Bacteroidia</taxon>
        <taxon>Bacteroidales</taxon>
        <taxon>Bacteroidaceae</taxon>
        <taxon>Bacteroides</taxon>
    </lineage>
</organism>
<dbReference type="RefSeq" id="WP_055256852.1">
    <property type="nucleotide sequence ID" value="NZ_CAXSSI010000025.1"/>
</dbReference>
<proteinExistence type="predicted"/>
<dbReference type="Pfam" id="PF04230">
    <property type="entry name" value="PS_pyruv_trans"/>
    <property type="match status" value="1"/>
</dbReference>
<dbReference type="EMBL" id="CZBL01000023">
    <property type="protein sequence ID" value="CUQ52905.1"/>
    <property type="molecule type" value="Genomic_DNA"/>
</dbReference>
<dbReference type="Proteomes" id="UP000095725">
    <property type="component" value="Unassembled WGS sequence"/>
</dbReference>
<evidence type="ECO:0000313" key="4">
    <source>
        <dbReference type="Proteomes" id="UP000095725"/>
    </source>
</evidence>
<accession>A0A174X8N6</accession>
<evidence type="ECO:0000313" key="5">
    <source>
        <dbReference type="Proteomes" id="UP000427825"/>
    </source>
</evidence>
<keyword evidence="2" id="KW-0808">Transferase</keyword>
<name>A0A174X8N6_9BACE</name>
<reference evidence="2 4" key="1">
    <citation type="submission" date="2015-09" db="EMBL/GenBank/DDBJ databases">
        <authorList>
            <consortium name="Pathogen Informatics"/>
        </authorList>
    </citation>
    <scope>NUCLEOTIDE SEQUENCE [LARGE SCALE GENOMIC DNA]</scope>
    <source>
        <strain evidence="2 4">2789STDY5834946</strain>
    </source>
</reference>
<evidence type="ECO:0000313" key="2">
    <source>
        <dbReference type="EMBL" id="CUQ52905.1"/>
    </source>
</evidence>
<dbReference type="Proteomes" id="UP000427825">
    <property type="component" value="Unassembled WGS sequence"/>
</dbReference>
<dbReference type="EMBL" id="VVYJ01000028">
    <property type="protein sequence ID" value="KAA5469623.1"/>
    <property type="molecule type" value="Genomic_DNA"/>
</dbReference>